<dbReference type="PANTHER" id="PTHR22916:SF51">
    <property type="entry name" value="GLYCOSYLTRANSFERASE EPSH-RELATED"/>
    <property type="match status" value="1"/>
</dbReference>
<name>A0A7V7V849_9BACI</name>
<accession>A0A7V7V849</accession>
<dbReference type="RefSeq" id="WP_151628421.1">
    <property type="nucleotide sequence ID" value="NZ_WBPG01000033.1"/>
</dbReference>
<evidence type="ECO:0000313" key="6">
    <source>
        <dbReference type="Proteomes" id="UP000470409"/>
    </source>
</evidence>
<dbReference type="EMBL" id="WBPG01000033">
    <property type="protein sequence ID" value="KAB2439570.1"/>
    <property type="molecule type" value="Genomic_DNA"/>
</dbReference>
<dbReference type="InterPro" id="IPR001173">
    <property type="entry name" value="Glyco_trans_2-like"/>
</dbReference>
<gene>
    <name evidence="5" type="ORF">F8163_29165</name>
</gene>
<dbReference type="CDD" id="cd00761">
    <property type="entry name" value="Glyco_tranf_GTA_type"/>
    <property type="match status" value="1"/>
</dbReference>
<comment type="similarity">
    <text evidence="1">Belongs to the glycosyltransferase 2 family.</text>
</comment>
<proteinExistence type="inferred from homology"/>
<dbReference type="AlphaFoldDB" id="A0A7V7V849"/>
<dbReference type="Proteomes" id="UP000470409">
    <property type="component" value="Unassembled WGS sequence"/>
</dbReference>
<evidence type="ECO:0000256" key="1">
    <source>
        <dbReference type="ARBA" id="ARBA00006739"/>
    </source>
</evidence>
<dbReference type="SUPFAM" id="SSF53448">
    <property type="entry name" value="Nucleotide-diphospho-sugar transferases"/>
    <property type="match status" value="1"/>
</dbReference>
<evidence type="ECO:0000256" key="2">
    <source>
        <dbReference type="ARBA" id="ARBA00022676"/>
    </source>
</evidence>
<keyword evidence="3 5" id="KW-0808">Transferase</keyword>
<dbReference type="Pfam" id="PF00535">
    <property type="entry name" value="Glycos_transf_2"/>
    <property type="match status" value="1"/>
</dbReference>
<dbReference type="PANTHER" id="PTHR22916">
    <property type="entry name" value="GLYCOSYLTRANSFERASE"/>
    <property type="match status" value="1"/>
</dbReference>
<dbReference type="InterPro" id="IPR029044">
    <property type="entry name" value="Nucleotide-diphossugar_trans"/>
</dbReference>
<protein>
    <submittedName>
        <fullName evidence="5">Glycosyltransferase family 2 protein</fullName>
    </submittedName>
</protein>
<sequence>MDQKVSIIVPVYNCEKYISKCLESIINQTYANIEILIINDGSTDKSEKIINTYKKKDDRIIYLFQDNSGPSEARNKGILNSTGKYLIFIDSDDTVDKCYVEGLLNQMIFSDSDLVCCGYKDISKYGVLNCTDFDFKNSVSLYSFIEMVCKGTGGVLWGKIYKKEIIAKNNLKMDKDIFMCEDLVFVLQYTSQCKTFSAIEEYLYNYNRLNQNSISSNISIHYMQNYITVCERIDEVFNSVSLAEDKRKEIITKRIQDVVINLVEQQSTQIRVIGIKNATANIMGILSLRYVKKYVNSFSASNLFYKPYIFFLKKRLIRTSIMYGVYLNMLKGFKRRINTEG</sequence>
<comment type="caution">
    <text evidence="5">The sequence shown here is derived from an EMBL/GenBank/DDBJ whole genome shotgun (WGS) entry which is preliminary data.</text>
</comment>
<evidence type="ECO:0000256" key="3">
    <source>
        <dbReference type="ARBA" id="ARBA00022679"/>
    </source>
</evidence>
<organism evidence="5 6">
    <name type="scientific">Bacillus luti</name>
    <dbReference type="NCBI Taxonomy" id="2026191"/>
    <lineage>
        <taxon>Bacteria</taxon>
        <taxon>Bacillati</taxon>
        <taxon>Bacillota</taxon>
        <taxon>Bacilli</taxon>
        <taxon>Bacillales</taxon>
        <taxon>Bacillaceae</taxon>
        <taxon>Bacillus</taxon>
        <taxon>Bacillus cereus group</taxon>
    </lineage>
</organism>
<feature type="domain" description="Glycosyltransferase 2-like" evidence="4">
    <location>
        <begin position="6"/>
        <end position="122"/>
    </location>
</feature>
<evidence type="ECO:0000259" key="4">
    <source>
        <dbReference type="Pfam" id="PF00535"/>
    </source>
</evidence>
<dbReference type="GO" id="GO:0016757">
    <property type="term" value="F:glycosyltransferase activity"/>
    <property type="evidence" value="ECO:0007669"/>
    <property type="project" value="UniProtKB-KW"/>
</dbReference>
<evidence type="ECO:0000313" key="5">
    <source>
        <dbReference type="EMBL" id="KAB2439570.1"/>
    </source>
</evidence>
<keyword evidence="2" id="KW-0328">Glycosyltransferase</keyword>
<reference evidence="5 6" key="1">
    <citation type="submission" date="2019-10" db="EMBL/GenBank/DDBJ databases">
        <title>Bacillus from the desert of Cuatro Cinegas, Coahuila.</title>
        <authorList>
            <person name="Olmedo-Alvarez G."/>
            <person name="Saldana S."/>
            <person name="Barcelo D."/>
        </authorList>
    </citation>
    <scope>NUCLEOTIDE SEQUENCE [LARGE SCALE GENOMIC DNA]</scope>
    <source>
        <strain evidence="5 6">CH155b_5T</strain>
    </source>
</reference>
<dbReference type="Gene3D" id="3.90.550.10">
    <property type="entry name" value="Spore Coat Polysaccharide Biosynthesis Protein SpsA, Chain A"/>
    <property type="match status" value="1"/>
</dbReference>